<protein>
    <submittedName>
        <fullName evidence="1">Uncharacterized protein</fullName>
    </submittedName>
</protein>
<comment type="caution">
    <text evidence="1">The sequence shown here is derived from an EMBL/GenBank/DDBJ whole genome shotgun (WGS) entry which is preliminary data.</text>
</comment>
<evidence type="ECO:0000313" key="2">
    <source>
        <dbReference type="Proteomes" id="UP000887013"/>
    </source>
</evidence>
<sequence>MFTLESKRILTPIHPSEPNDLVASSLIILLTSEILRHPRVFGSQLPRPIDSLCIRNPQNSFSGRRLTSTSTSERLIKDMSRLHSSGKFRHFAASTTFSPT</sequence>
<organism evidence="1 2">
    <name type="scientific">Nephila pilipes</name>
    <name type="common">Giant wood spider</name>
    <name type="synonym">Nephila maculata</name>
    <dbReference type="NCBI Taxonomy" id="299642"/>
    <lineage>
        <taxon>Eukaryota</taxon>
        <taxon>Metazoa</taxon>
        <taxon>Ecdysozoa</taxon>
        <taxon>Arthropoda</taxon>
        <taxon>Chelicerata</taxon>
        <taxon>Arachnida</taxon>
        <taxon>Araneae</taxon>
        <taxon>Araneomorphae</taxon>
        <taxon>Entelegynae</taxon>
        <taxon>Araneoidea</taxon>
        <taxon>Nephilidae</taxon>
        <taxon>Nephila</taxon>
    </lineage>
</organism>
<name>A0A8X6P2L9_NEPPI</name>
<accession>A0A8X6P2L9</accession>
<evidence type="ECO:0000313" key="1">
    <source>
        <dbReference type="EMBL" id="GFT46101.1"/>
    </source>
</evidence>
<dbReference type="Proteomes" id="UP000887013">
    <property type="component" value="Unassembled WGS sequence"/>
</dbReference>
<keyword evidence="2" id="KW-1185">Reference proteome</keyword>
<reference evidence="1" key="1">
    <citation type="submission" date="2020-08" db="EMBL/GenBank/DDBJ databases">
        <title>Multicomponent nature underlies the extraordinary mechanical properties of spider dragline silk.</title>
        <authorList>
            <person name="Kono N."/>
            <person name="Nakamura H."/>
            <person name="Mori M."/>
            <person name="Yoshida Y."/>
            <person name="Ohtoshi R."/>
            <person name="Malay A.D."/>
            <person name="Moran D.A.P."/>
            <person name="Tomita M."/>
            <person name="Numata K."/>
            <person name="Arakawa K."/>
        </authorList>
    </citation>
    <scope>NUCLEOTIDE SEQUENCE</scope>
</reference>
<proteinExistence type="predicted"/>
<gene>
    <name evidence="1" type="ORF">NPIL_457031</name>
</gene>
<dbReference type="AlphaFoldDB" id="A0A8X6P2L9"/>
<dbReference type="EMBL" id="BMAW01015910">
    <property type="protein sequence ID" value="GFT46101.1"/>
    <property type="molecule type" value="Genomic_DNA"/>
</dbReference>